<feature type="signal peptide" evidence="1">
    <location>
        <begin position="1"/>
        <end position="19"/>
    </location>
</feature>
<organism evidence="2 3">
    <name type="scientific">Paraferrimonas sedimenticola</name>
    <dbReference type="NCBI Taxonomy" id="375674"/>
    <lineage>
        <taxon>Bacteria</taxon>
        <taxon>Pseudomonadati</taxon>
        <taxon>Pseudomonadota</taxon>
        <taxon>Gammaproteobacteria</taxon>
        <taxon>Alteromonadales</taxon>
        <taxon>Ferrimonadaceae</taxon>
        <taxon>Paraferrimonas</taxon>
    </lineage>
</organism>
<reference evidence="2" key="2">
    <citation type="submission" date="2023-01" db="EMBL/GenBank/DDBJ databases">
        <title>Draft genome sequence of Paraferrimonas sedimenticola strain NBRC 101628.</title>
        <authorList>
            <person name="Sun Q."/>
            <person name="Mori K."/>
        </authorList>
    </citation>
    <scope>NUCLEOTIDE SEQUENCE</scope>
    <source>
        <strain evidence="2">NBRC 101628</strain>
    </source>
</reference>
<proteinExistence type="predicted"/>
<dbReference type="AlphaFoldDB" id="A0AA37RY96"/>
<evidence type="ECO:0000313" key="3">
    <source>
        <dbReference type="Proteomes" id="UP001161422"/>
    </source>
</evidence>
<dbReference type="Proteomes" id="UP001161422">
    <property type="component" value="Unassembled WGS sequence"/>
</dbReference>
<evidence type="ECO:0000313" key="2">
    <source>
        <dbReference type="EMBL" id="GLP97199.1"/>
    </source>
</evidence>
<dbReference type="EMBL" id="BSNC01000006">
    <property type="protein sequence ID" value="GLP97199.1"/>
    <property type="molecule type" value="Genomic_DNA"/>
</dbReference>
<keyword evidence="1" id="KW-0732">Signal</keyword>
<gene>
    <name evidence="2" type="ORF">GCM10007895_25060</name>
</gene>
<comment type="caution">
    <text evidence="2">The sequence shown here is derived from an EMBL/GenBank/DDBJ whole genome shotgun (WGS) entry which is preliminary data.</text>
</comment>
<feature type="chain" id="PRO_5041262409" description="Rap1a immunity protein domain-containing protein" evidence="1">
    <location>
        <begin position="20"/>
        <end position="125"/>
    </location>
</feature>
<keyword evidence="3" id="KW-1185">Reference proteome</keyword>
<accession>A0AA37RY96</accession>
<evidence type="ECO:0008006" key="4">
    <source>
        <dbReference type="Google" id="ProtNLM"/>
    </source>
</evidence>
<reference evidence="2" key="1">
    <citation type="journal article" date="2014" name="Int. J. Syst. Evol. Microbiol.">
        <title>Complete genome sequence of Corynebacterium casei LMG S-19264T (=DSM 44701T), isolated from a smear-ripened cheese.</title>
        <authorList>
            <consortium name="US DOE Joint Genome Institute (JGI-PGF)"/>
            <person name="Walter F."/>
            <person name="Albersmeier A."/>
            <person name="Kalinowski J."/>
            <person name="Ruckert C."/>
        </authorList>
    </citation>
    <scope>NUCLEOTIDE SEQUENCE</scope>
    <source>
        <strain evidence="2">NBRC 101628</strain>
    </source>
</reference>
<protein>
    <recommendedName>
        <fullName evidence="4">Rap1a immunity protein domain-containing protein</fullName>
    </recommendedName>
</protein>
<name>A0AA37RY96_9GAMM</name>
<evidence type="ECO:0000256" key="1">
    <source>
        <dbReference type="SAM" id="SignalP"/>
    </source>
</evidence>
<sequence>MKSQFLIGSFAAVCLPAMASMQHCQEDVDSALCQSYLSGKVAGALAYSDKFGLRASEQQGFSNRALNTRANNAVVQANKRYCQDRIPSNEDLVTRLGEGIEQGRIANDNDLTRALRSKLDCERLP</sequence>
<dbReference type="RefSeq" id="WP_095504934.1">
    <property type="nucleotide sequence ID" value="NZ_BSNC01000006.1"/>
</dbReference>